<keyword evidence="3 8" id="KW-0479">Metal-binding</keyword>
<comment type="subunit">
    <text evidence="1 8">Homodimer.</text>
</comment>
<dbReference type="PANTHER" id="PTHR11846">
    <property type="entry name" value="ADENYLOSUCCINATE SYNTHETASE"/>
    <property type="match status" value="1"/>
</dbReference>
<dbReference type="SUPFAM" id="SSF52540">
    <property type="entry name" value="P-loop containing nucleoside triphosphate hydrolases"/>
    <property type="match status" value="1"/>
</dbReference>
<keyword evidence="7 8" id="KW-0342">GTP-binding</keyword>
<evidence type="ECO:0000256" key="5">
    <source>
        <dbReference type="ARBA" id="ARBA00022755"/>
    </source>
</evidence>
<dbReference type="EMBL" id="AP011783">
    <property type="protein sequence ID" value="BAL57758.1"/>
    <property type="molecule type" value="Genomic_DNA"/>
</dbReference>
<dbReference type="InterPro" id="IPR042110">
    <property type="entry name" value="Adenylosuccinate_synth_dom2"/>
</dbReference>
<dbReference type="Gene3D" id="3.40.440.10">
    <property type="entry name" value="Adenylosuccinate Synthetase, subunit A, domain 1"/>
    <property type="match status" value="1"/>
</dbReference>
<feature type="active site" evidence="9">
    <location>
        <position position="152"/>
    </location>
</feature>
<comment type="subcellular location">
    <subcellularLocation>
        <location evidence="8">Cytoplasm</location>
    </subcellularLocation>
</comment>
<feature type="binding site" evidence="8">
    <location>
        <begin position="311"/>
        <end position="317"/>
    </location>
    <ligand>
        <name>substrate</name>
    </ligand>
</feature>
<dbReference type="GO" id="GO:0005737">
    <property type="term" value="C:cytoplasm"/>
    <property type="evidence" value="ECO:0007669"/>
    <property type="project" value="UniProtKB-SubCell"/>
</dbReference>
<keyword evidence="2 8" id="KW-0436">Ligase</keyword>
<feature type="binding site" evidence="8">
    <location>
        <position position="13"/>
    </location>
    <ligand>
        <name>Mg(2+)</name>
        <dbReference type="ChEBI" id="CHEBI:18420"/>
    </ligand>
</feature>
<dbReference type="NCBIfam" id="NF002223">
    <property type="entry name" value="PRK01117.1"/>
    <property type="match status" value="1"/>
</dbReference>
<dbReference type="GO" id="GO:0000287">
    <property type="term" value="F:magnesium ion binding"/>
    <property type="evidence" value="ECO:0007669"/>
    <property type="project" value="UniProtKB-UniRule"/>
</dbReference>
<dbReference type="InterPro" id="IPR018220">
    <property type="entry name" value="Adenylosuccin_syn_GTP-bd"/>
</dbReference>
<dbReference type="UniPathway" id="UPA00075">
    <property type="reaction ID" value="UER00335"/>
</dbReference>
<organism evidence="11">
    <name type="scientific">uncultured Acetothermia bacterium</name>
    <dbReference type="NCBI Taxonomy" id="236499"/>
    <lineage>
        <taxon>Bacteria</taxon>
        <taxon>Candidatus Bipolaricaulota</taxon>
        <taxon>environmental samples</taxon>
    </lineage>
</organism>
<evidence type="ECO:0000256" key="9">
    <source>
        <dbReference type="PROSITE-ProRule" id="PRU10134"/>
    </source>
</evidence>
<keyword evidence="6 8" id="KW-0460">Magnesium</keyword>
<comment type="pathway">
    <text evidence="8 10">Purine metabolism; AMP biosynthesis via de novo pathway; AMP from IMP: step 1/2.</text>
</comment>
<feature type="active site" description="Proton donor" evidence="8">
    <location>
        <position position="41"/>
    </location>
</feature>
<evidence type="ECO:0000256" key="1">
    <source>
        <dbReference type="ARBA" id="ARBA00011738"/>
    </source>
</evidence>
<sequence length="436" mass="47932">MPAVAVLGAQWGDEGKGKIVHLLCRDADYCVRFNGGTNAGHRVVTSKIPTLVGADGDDQPAETHEFKFHLIPSGALHETCAGVLAHGMVIDPYALVQELDALRELRGSEPEIYISANAHLLLPYHPVIERLEGSQTALDTTAKGIGPAYRDKAARIGLRISDLLFPQRFVEKLSAVLERYQRLWPDQPELKRLRADLLADEVLHLSESFRDRIADTVQLLHDALAQNRYIVFEGAQAALLDLDLGTYPYVTSSTPTIGGIGSGAGVPPQKVERVIGVAKAYVTRVGHGPFPTESADGAGERLRVQGHEFGTTTGRPRRCGWLDLVALRYATMINGFTEIALTKLDVLTGFAEIPVATSYRYHGRVLHDFPTVCEILQECEPVYEKLPGWEEPLSDCRDFSELPPAAQRYVQLIEDEVGVPISMISVGPGEEQNLWR</sequence>
<evidence type="ECO:0000313" key="11">
    <source>
        <dbReference type="EMBL" id="BAL57758.1"/>
    </source>
</evidence>
<feature type="binding site" description="in other chain" evidence="8">
    <location>
        <position position="141"/>
    </location>
    <ligand>
        <name>IMP</name>
        <dbReference type="ChEBI" id="CHEBI:58053"/>
        <note>ligand shared between dimeric partners</note>
    </ligand>
</feature>
<dbReference type="Gene3D" id="3.90.170.10">
    <property type="entry name" value="Adenylosuccinate Synthetase, subunit A, domain 3"/>
    <property type="match status" value="1"/>
</dbReference>
<evidence type="ECO:0000256" key="10">
    <source>
        <dbReference type="RuleBase" id="RU000520"/>
    </source>
</evidence>
<feature type="binding site" evidence="8">
    <location>
        <begin position="425"/>
        <end position="427"/>
    </location>
    <ligand>
        <name>GTP</name>
        <dbReference type="ChEBI" id="CHEBI:37565"/>
    </ligand>
</feature>
<comment type="cofactor">
    <cofactor evidence="8">
        <name>Mg(2+)</name>
        <dbReference type="ChEBI" id="CHEBI:18420"/>
    </cofactor>
    <text evidence="8">Binds 1 Mg(2+) ion per subunit.</text>
</comment>
<evidence type="ECO:0000256" key="6">
    <source>
        <dbReference type="ARBA" id="ARBA00022842"/>
    </source>
</evidence>
<feature type="binding site" evidence="8">
    <location>
        <begin position="343"/>
        <end position="345"/>
    </location>
    <ligand>
        <name>GTP</name>
        <dbReference type="ChEBI" id="CHEBI:37565"/>
    </ligand>
</feature>
<name>H5SNM2_9BACT</name>
<dbReference type="GO" id="GO:0004019">
    <property type="term" value="F:adenylosuccinate synthase activity"/>
    <property type="evidence" value="ECO:0007669"/>
    <property type="project" value="UniProtKB-UniRule"/>
</dbReference>
<proteinExistence type="inferred from homology"/>
<dbReference type="EC" id="6.3.4.4" evidence="8 10"/>
<evidence type="ECO:0000256" key="4">
    <source>
        <dbReference type="ARBA" id="ARBA00022741"/>
    </source>
</evidence>
<feature type="binding site" evidence="8">
    <location>
        <position position="40"/>
    </location>
    <ligand>
        <name>Mg(2+)</name>
        <dbReference type="ChEBI" id="CHEBI:18420"/>
    </ligand>
</feature>
<protein>
    <recommendedName>
        <fullName evidence="8 10">Adenylosuccinate synthetase</fullName>
        <shortName evidence="8">AMPSase</shortName>
        <shortName evidence="8">AdSS</shortName>
        <ecNumber evidence="8 10">6.3.4.4</ecNumber>
    </recommendedName>
    <alternativeName>
        <fullName evidence="8">IMP--aspartate ligase</fullName>
    </alternativeName>
</protein>
<dbReference type="CDD" id="cd03108">
    <property type="entry name" value="AdSS"/>
    <property type="match status" value="1"/>
</dbReference>
<keyword evidence="5 8" id="KW-0658">Purine biosynthesis</keyword>
<feature type="binding site" evidence="8">
    <location>
        <position position="155"/>
    </location>
    <ligand>
        <name>IMP</name>
        <dbReference type="ChEBI" id="CHEBI:58053"/>
        <note>ligand shared between dimeric partners</note>
    </ligand>
</feature>
<dbReference type="InterPro" id="IPR033128">
    <property type="entry name" value="Adenylosuccin_syn_Lys_AS"/>
</dbReference>
<comment type="catalytic activity">
    <reaction evidence="8 10">
        <text>IMP + L-aspartate + GTP = N(6)-(1,2-dicarboxyethyl)-AMP + GDP + phosphate + 2 H(+)</text>
        <dbReference type="Rhea" id="RHEA:15753"/>
        <dbReference type="ChEBI" id="CHEBI:15378"/>
        <dbReference type="ChEBI" id="CHEBI:29991"/>
        <dbReference type="ChEBI" id="CHEBI:37565"/>
        <dbReference type="ChEBI" id="CHEBI:43474"/>
        <dbReference type="ChEBI" id="CHEBI:57567"/>
        <dbReference type="ChEBI" id="CHEBI:58053"/>
        <dbReference type="ChEBI" id="CHEBI:58189"/>
        <dbReference type="EC" id="6.3.4.4"/>
    </reaction>
</comment>
<keyword evidence="4 8" id="KW-0547">Nucleotide-binding</keyword>
<feature type="binding site" description="in other chain" evidence="8">
    <location>
        <position position="251"/>
    </location>
    <ligand>
        <name>IMP</name>
        <dbReference type="ChEBI" id="CHEBI:58053"/>
        <note>ligand shared between dimeric partners</note>
    </ligand>
</feature>
<evidence type="ECO:0000256" key="7">
    <source>
        <dbReference type="ARBA" id="ARBA00023134"/>
    </source>
</evidence>
<dbReference type="FunFam" id="3.90.170.10:FF:000001">
    <property type="entry name" value="Adenylosuccinate synthetase"/>
    <property type="match status" value="1"/>
</dbReference>
<feature type="binding site" evidence="8">
    <location>
        <begin position="40"/>
        <end position="42"/>
    </location>
    <ligand>
        <name>GTP</name>
        <dbReference type="ChEBI" id="CHEBI:37565"/>
    </ligand>
</feature>
<evidence type="ECO:0000256" key="3">
    <source>
        <dbReference type="ARBA" id="ARBA00022723"/>
    </source>
</evidence>
<dbReference type="InterPro" id="IPR001114">
    <property type="entry name" value="Adenylosuccinate_synthetase"/>
</dbReference>
<dbReference type="InterPro" id="IPR042109">
    <property type="entry name" value="Adenylosuccinate_synth_dom1"/>
</dbReference>
<feature type="active site" description="Proton acceptor" evidence="8">
    <location>
        <position position="13"/>
    </location>
</feature>
<dbReference type="InterPro" id="IPR027417">
    <property type="entry name" value="P-loop_NTPase"/>
</dbReference>
<dbReference type="PROSITE" id="PS01266">
    <property type="entry name" value="ADENYLOSUCCIN_SYN_1"/>
    <property type="match status" value="1"/>
</dbReference>
<dbReference type="PROSITE" id="PS00513">
    <property type="entry name" value="ADENYLOSUCCIN_SYN_2"/>
    <property type="match status" value="1"/>
</dbReference>
<comment type="similarity">
    <text evidence="8 10">Belongs to the adenylosuccinate synthetase family.</text>
</comment>
<evidence type="ECO:0000256" key="2">
    <source>
        <dbReference type="ARBA" id="ARBA00022598"/>
    </source>
</evidence>
<reference evidence="11" key="1">
    <citation type="journal article" date="2005" name="Environ. Microbiol.">
        <title>Genetic and functional properties of uncultivated thermophilic crenarchaeotes from a subsurface gold mine as revealed by analysis of genome fragments.</title>
        <authorList>
            <person name="Nunoura T."/>
            <person name="Hirayama H."/>
            <person name="Takami H."/>
            <person name="Oida H."/>
            <person name="Nishi S."/>
            <person name="Shimamura S."/>
            <person name="Suzuki Y."/>
            <person name="Inagaki F."/>
            <person name="Takai K."/>
            <person name="Nealson K.H."/>
            <person name="Horikoshi K."/>
        </authorList>
    </citation>
    <scope>NUCLEOTIDE SEQUENCE</scope>
</reference>
<accession>H5SNM2</accession>
<dbReference type="GO" id="GO:0046040">
    <property type="term" value="P:IMP metabolic process"/>
    <property type="evidence" value="ECO:0007669"/>
    <property type="project" value="TreeGrafter"/>
</dbReference>
<dbReference type="SMART" id="SM00788">
    <property type="entry name" value="Adenylsucc_synt"/>
    <property type="match status" value="1"/>
</dbReference>
<feature type="binding site" description="in other chain" evidence="8">
    <location>
        <position position="315"/>
    </location>
    <ligand>
        <name>IMP</name>
        <dbReference type="ChEBI" id="CHEBI:58053"/>
        <note>ligand shared between dimeric partners</note>
    </ligand>
</feature>
<feature type="binding site" evidence="8">
    <location>
        <begin position="12"/>
        <end position="18"/>
    </location>
    <ligand>
        <name>GTP</name>
        <dbReference type="ChEBI" id="CHEBI:37565"/>
    </ligand>
</feature>
<evidence type="ECO:0000256" key="8">
    <source>
        <dbReference type="HAMAP-Rule" id="MF_00011"/>
    </source>
</evidence>
<comment type="function">
    <text evidence="8">Plays an important role in the de novo pathway of purine nucleotide biosynthesis. Catalyzes the first committed step in the biosynthesis of AMP from IMP.</text>
</comment>
<dbReference type="HAMAP" id="MF_00011">
    <property type="entry name" value="Adenylosucc_synth"/>
    <property type="match status" value="1"/>
</dbReference>
<dbReference type="InterPro" id="IPR042111">
    <property type="entry name" value="Adenylosuccinate_synth_dom3"/>
</dbReference>
<dbReference type="AlphaFoldDB" id="H5SNM2"/>
<dbReference type="PANTHER" id="PTHR11846:SF0">
    <property type="entry name" value="ADENYLOSUCCINATE SYNTHETASE"/>
    <property type="match status" value="1"/>
</dbReference>
<dbReference type="Pfam" id="PF00709">
    <property type="entry name" value="Adenylsucc_synt"/>
    <property type="match status" value="1"/>
</dbReference>
<dbReference type="GO" id="GO:0005525">
    <property type="term" value="F:GTP binding"/>
    <property type="evidence" value="ECO:0007669"/>
    <property type="project" value="UniProtKB-UniRule"/>
</dbReference>
<feature type="binding site" description="in other chain" evidence="8">
    <location>
        <begin position="38"/>
        <end position="41"/>
    </location>
    <ligand>
        <name>IMP</name>
        <dbReference type="ChEBI" id="CHEBI:58053"/>
        <note>ligand shared between dimeric partners</note>
    </ligand>
</feature>
<gene>
    <name evidence="8" type="primary">purA</name>
    <name evidence="11" type="ORF">HGMM_F52D02C37</name>
</gene>
<dbReference type="Gene3D" id="1.10.300.10">
    <property type="entry name" value="Adenylosuccinate Synthetase, subunit A, domain 2"/>
    <property type="match status" value="1"/>
</dbReference>
<dbReference type="GO" id="GO:0044208">
    <property type="term" value="P:'de novo' AMP biosynthetic process"/>
    <property type="evidence" value="ECO:0007669"/>
    <property type="project" value="UniProtKB-UniRule"/>
</dbReference>
<feature type="binding site" description="in other chain" evidence="8">
    <location>
        <begin position="13"/>
        <end position="16"/>
    </location>
    <ligand>
        <name>IMP</name>
        <dbReference type="ChEBI" id="CHEBI:58053"/>
        <note>ligand shared between dimeric partners</note>
    </ligand>
</feature>
<reference evidence="11" key="2">
    <citation type="journal article" date="2012" name="PLoS ONE">
        <title>A Deeply Branching Thermophilic Bacterium with an Ancient Acetyl-CoA Pathway Dominates a Subsurface Ecosystem.</title>
        <authorList>
            <person name="Takami H."/>
            <person name="Noguchi H."/>
            <person name="Takaki Y."/>
            <person name="Uchiyama I."/>
            <person name="Toyoda A."/>
            <person name="Nishi S."/>
            <person name="Chee G.-J."/>
            <person name="Arai W."/>
            <person name="Nunoura T."/>
            <person name="Itoh T."/>
            <person name="Hattori M."/>
            <person name="Takai K."/>
        </authorList>
    </citation>
    <scope>NUCLEOTIDE SEQUENCE</scope>
</reference>
<dbReference type="NCBIfam" id="TIGR00184">
    <property type="entry name" value="purA"/>
    <property type="match status" value="1"/>
</dbReference>
<feature type="binding site" evidence="8">
    <location>
        <position position="317"/>
    </location>
    <ligand>
        <name>GTP</name>
        <dbReference type="ChEBI" id="CHEBI:37565"/>
    </ligand>
</feature>
<keyword evidence="8" id="KW-0963">Cytoplasm</keyword>
<feature type="binding site" description="in other chain" evidence="8">
    <location>
        <position position="236"/>
    </location>
    <ligand>
        <name>IMP</name>
        <dbReference type="ChEBI" id="CHEBI:58053"/>
        <note>ligand shared between dimeric partners</note>
    </ligand>
</feature>